<gene>
    <name evidence="1" type="ORF">LCGC14_1078250</name>
</gene>
<organism evidence="1">
    <name type="scientific">marine sediment metagenome</name>
    <dbReference type="NCBI Taxonomy" id="412755"/>
    <lineage>
        <taxon>unclassified sequences</taxon>
        <taxon>metagenomes</taxon>
        <taxon>ecological metagenomes</taxon>
    </lineage>
</organism>
<comment type="caution">
    <text evidence="1">The sequence shown here is derived from an EMBL/GenBank/DDBJ whole genome shotgun (WGS) entry which is preliminary data.</text>
</comment>
<accession>A0A0F9MKV8</accession>
<proteinExistence type="predicted"/>
<protein>
    <submittedName>
        <fullName evidence="1">Uncharacterized protein</fullName>
    </submittedName>
</protein>
<dbReference type="AlphaFoldDB" id="A0A0F9MKV8"/>
<name>A0A0F9MKV8_9ZZZZ</name>
<evidence type="ECO:0000313" key="1">
    <source>
        <dbReference type="EMBL" id="KKN06329.1"/>
    </source>
</evidence>
<dbReference type="EMBL" id="LAZR01004703">
    <property type="protein sequence ID" value="KKN06329.1"/>
    <property type="molecule type" value="Genomic_DNA"/>
</dbReference>
<reference evidence="1" key="1">
    <citation type="journal article" date="2015" name="Nature">
        <title>Complex archaea that bridge the gap between prokaryotes and eukaryotes.</title>
        <authorList>
            <person name="Spang A."/>
            <person name="Saw J.H."/>
            <person name="Jorgensen S.L."/>
            <person name="Zaremba-Niedzwiedzka K."/>
            <person name="Martijn J."/>
            <person name="Lind A.E."/>
            <person name="van Eijk R."/>
            <person name="Schleper C."/>
            <person name="Guy L."/>
            <person name="Ettema T.J."/>
        </authorList>
    </citation>
    <scope>NUCLEOTIDE SEQUENCE</scope>
</reference>
<sequence>MHVHGWLDVGEAGRIVCPGDWVITTAEGERFPCKPDLFERTYIPVTTQPCADCGNQVGAAYYQDVPGIGDLCIGCHVTRFRAPGNFSTFDSSKEGIDDPDEVA</sequence>